<dbReference type="Proteomes" id="UP000587527">
    <property type="component" value="Unassembled WGS sequence"/>
</dbReference>
<feature type="domain" description="FAD-binding PCMH-type" evidence="1">
    <location>
        <begin position="4"/>
        <end position="192"/>
    </location>
</feature>
<dbReference type="SUPFAM" id="SSF56176">
    <property type="entry name" value="FAD-binding/transporter-associated domain-like"/>
    <property type="match status" value="1"/>
</dbReference>
<evidence type="ECO:0000313" key="2">
    <source>
        <dbReference type="EMBL" id="MBB5870796.1"/>
    </source>
</evidence>
<dbReference type="InterPro" id="IPR006094">
    <property type="entry name" value="Oxid_FAD_bind_N"/>
</dbReference>
<gene>
    <name evidence="2" type="ORF">F4553_004175</name>
</gene>
<dbReference type="AlphaFoldDB" id="A0A841BTP4"/>
<dbReference type="InterPro" id="IPR016169">
    <property type="entry name" value="FAD-bd_PCMH_sub2"/>
</dbReference>
<name>A0A841BTP4_9ACTN</name>
<dbReference type="InterPro" id="IPR016166">
    <property type="entry name" value="FAD-bd_PCMH"/>
</dbReference>
<evidence type="ECO:0000259" key="1">
    <source>
        <dbReference type="PROSITE" id="PS51387"/>
    </source>
</evidence>
<dbReference type="EMBL" id="JACHMN010000002">
    <property type="protein sequence ID" value="MBB5870796.1"/>
    <property type="molecule type" value="Genomic_DNA"/>
</dbReference>
<accession>A0A841BTP4</accession>
<dbReference type="InterPro" id="IPR036318">
    <property type="entry name" value="FAD-bd_PCMH-like_sf"/>
</dbReference>
<proteinExistence type="predicted"/>
<dbReference type="Pfam" id="PF01565">
    <property type="entry name" value="FAD_binding_4"/>
    <property type="match status" value="1"/>
</dbReference>
<evidence type="ECO:0000313" key="3">
    <source>
        <dbReference type="Proteomes" id="UP000587527"/>
    </source>
</evidence>
<dbReference type="PANTHER" id="PTHR11748">
    <property type="entry name" value="D-LACTATE DEHYDROGENASE"/>
    <property type="match status" value="1"/>
</dbReference>
<sequence>MITIPQTVTAWTARPTRLEEVASMLRFAAERHRTVLPRGAGSKAGWRPSSGQAEVLVSTSNLSDWSYEPGSDVVTIGAGVPVAVAQARLATFGRRLPIDPPSPNATIGGALATDEVGPLSELYGTPMEALVGAWGVRSGGTIVRVGETDLAFGPVGHRYVESHTDPHLRWLRHDAAADRGVLVNATFRVTRIPPARRWISREVMTPMEAFELLQVVRERGLAPSAVEFNLPAGGRGQIAVLIEGSLESGMDRAAEVMELFSPGAHYSDLPPIWWGRYPWRGDEVALRFSASPMALRSTPYAIRDAAGVSVAMRGSLGMGLLHAAVPADLPAERLTAVLRTAKAVLHAHEGRMTVLSAPAELAVTVADFRRD</sequence>
<dbReference type="GO" id="GO:0071949">
    <property type="term" value="F:FAD binding"/>
    <property type="evidence" value="ECO:0007669"/>
    <property type="project" value="InterPro"/>
</dbReference>
<organism evidence="2 3">
    <name type="scientific">Allocatelliglobosispora scoriae</name>
    <dbReference type="NCBI Taxonomy" id="643052"/>
    <lineage>
        <taxon>Bacteria</taxon>
        <taxon>Bacillati</taxon>
        <taxon>Actinomycetota</taxon>
        <taxon>Actinomycetes</taxon>
        <taxon>Micromonosporales</taxon>
        <taxon>Micromonosporaceae</taxon>
        <taxon>Allocatelliglobosispora</taxon>
    </lineage>
</organism>
<keyword evidence="3" id="KW-1185">Reference proteome</keyword>
<dbReference type="PROSITE" id="PS51387">
    <property type="entry name" value="FAD_PCMH"/>
    <property type="match status" value="1"/>
</dbReference>
<reference evidence="2 3" key="1">
    <citation type="submission" date="2020-08" db="EMBL/GenBank/DDBJ databases">
        <title>Sequencing the genomes of 1000 actinobacteria strains.</title>
        <authorList>
            <person name="Klenk H.-P."/>
        </authorList>
    </citation>
    <scope>NUCLEOTIDE SEQUENCE [LARGE SCALE GENOMIC DNA]</scope>
    <source>
        <strain evidence="2 3">DSM 45362</strain>
    </source>
</reference>
<protein>
    <submittedName>
        <fullName evidence="2">Glycolate oxidase FAD binding subunit</fullName>
    </submittedName>
</protein>
<dbReference type="RefSeq" id="WP_184838424.1">
    <property type="nucleotide sequence ID" value="NZ_JACHMN010000002.1"/>
</dbReference>
<comment type="caution">
    <text evidence="2">The sequence shown here is derived from an EMBL/GenBank/DDBJ whole genome shotgun (WGS) entry which is preliminary data.</text>
</comment>
<dbReference type="PANTHER" id="PTHR11748:SF103">
    <property type="entry name" value="GLYCOLATE OXIDASE SUBUNIT GLCE"/>
    <property type="match status" value="1"/>
</dbReference>
<dbReference type="Gene3D" id="3.30.465.10">
    <property type="match status" value="1"/>
</dbReference>